<dbReference type="AlphaFoldDB" id="A0A831W7N7"/>
<dbReference type="PANTHER" id="PTHR43048">
    <property type="entry name" value="METHYLMALONYL-COA EPIMERASE"/>
    <property type="match status" value="1"/>
</dbReference>
<organism evidence="3">
    <name type="scientific">Sedimenticola thiotaurini</name>
    <dbReference type="NCBI Taxonomy" id="1543721"/>
    <lineage>
        <taxon>Bacteria</taxon>
        <taxon>Pseudomonadati</taxon>
        <taxon>Pseudomonadota</taxon>
        <taxon>Gammaproteobacteria</taxon>
        <taxon>Chromatiales</taxon>
        <taxon>Sedimenticolaceae</taxon>
        <taxon>Sedimenticola</taxon>
    </lineage>
</organism>
<dbReference type="GO" id="GO:0004493">
    <property type="term" value="F:methylmalonyl-CoA epimerase activity"/>
    <property type="evidence" value="ECO:0007669"/>
    <property type="project" value="TreeGrafter"/>
</dbReference>
<dbReference type="InterPro" id="IPR051785">
    <property type="entry name" value="MMCE/EMCE_epimerase"/>
</dbReference>
<accession>A0A831W7N7</accession>
<feature type="domain" description="VOC" evidence="2">
    <location>
        <begin position="5"/>
        <end position="132"/>
    </location>
</feature>
<reference evidence="3" key="1">
    <citation type="journal article" date="2020" name="mSystems">
        <title>Genome- and Community-Level Interaction Insights into Carbon Utilization and Element Cycling Functions of Hydrothermarchaeota in Hydrothermal Sediment.</title>
        <authorList>
            <person name="Zhou Z."/>
            <person name="Liu Y."/>
            <person name="Xu W."/>
            <person name="Pan J."/>
            <person name="Luo Z.H."/>
            <person name="Li M."/>
        </authorList>
    </citation>
    <scope>NUCLEOTIDE SEQUENCE [LARGE SCALE GENOMIC DNA]</scope>
    <source>
        <strain evidence="3">HyVt-443</strain>
    </source>
</reference>
<sequence length="149" mass="16579">MNGVRIDHISIAVRDLERAMAAWQPVLGRSAPDERYLDRAERIRVARYRLGGVGLELMEATSPASEVARFIGHHGEGVMLVALGVDHARTALDELERRGYPVVGPLRPFRDGEYGFLHPRAMNGVLLELIDGQGTEWKGSGSPRPREER</sequence>
<dbReference type="EMBL" id="DRKP01000113">
    <property type="protein sequence ID" value="HEB96726.1"/>
    <property type="molecule type" value="Genomic_DNA"/>
</dbReference>
<dbReference type="InterPro" id="IPR037523">
    <property type="entry name" value="VOC_core"/>
</dbReference>
<evidence type="ECO:0000259" key="2">
    <source>
        <dbReference type="PROSITE" id="PS51819"/>
    </source>
</evidence>
<evidence type="ECO:0000256" key="1">
    <source>
        <dbReference type="ARBA" id="ARBA00022723"/>
    </source>
</evidence>
<dbReference type="Proteomes" id="UP000886251">
    <property type="component" value="Unassembled WGS sequence"/>
</dbReference>
<dbReference type="GO" id="GO:0046872">
    <property type="term" value="F:metal ion binding"/>
    <property type="evidence" value="ECO:0007669"/>
    <property type="project" value="UniProtKB-KW"/>
</dbReference>
<dbReference type="Pfam" id="PF13669">
    <property type="entry name" value="Glyoxalase_4"/>
    <property type="match status" value="1"/>
</dbReference>
<name>A0A831W7N7_9GAMM</name>
<protein>
    <submittedName>
        <fullName evidence="3">Methylmalonyl-CoA epimerase</fullName>
    </submittedName>
</protein>
<dbReference type="PROSITE" id="PS51819">
    <property type="entry name" value="VOC"/>
    <property type="match status" value="1"/>
</dbReference>
<dbReference type="InterPro" id="IPR029068">
    <property type="entry name" value="Glyas_Bleomycin-R_OHBP_Dase"/>
</dbReference>
<gene>
    <name evidence="3" type="ORF">ENI96_09895</name>
</gene>
<evidence type="ECO:0000313" key="3">
    <source>
        <dbReference type="EMBL" id="HEB96726.1"/>
    </source>
</evidence>
<keyword evidence="1" id="KW-0479">Metal-binding</keyword>
<dbReference type="PANTHER" id="PTHR43048:SF3">
    <property type="entry name" value="METHYLMALONYL-COA EPIMERASE, MITOCHONDRIAL"/>
    <property type="match status" value="1"/>
</dbReference>
<proteinExistence type="predicted"/>
<dbReference type="SUPFAM" id="SSF54593">
    <property type="entry name" value="Glyoxalase/Bleomycin resistance protein/Dihydroxybiphenyl dioxygenase"/>
    <property type="match status" value="1"/>
</dbReference>
<comment type="caution">
    <text evidence="3">The sequence shown here is derived from an EMBL/GenBank/DDBJ whole genome shotgun (WGS) entry which is preliminary data.</text>
</comment>
<dbReference type="GO" id="GO:0046491">
    <property type="term" value="P:L-methylmalonyl-CoA metabolic process"/>
    <property type="evidence" value="ECO:0007669"/>
    <property type="project" value="TreeGrafter"/>
</dbReference>
<dbReference type="Gene3D" id="3.10.180.10">
    <property type="entry name" value="2,3-Dihydroxybiphenyl 1,2-Dioxygenase, domain 1"/>
    <property type="match status" value="1"/>
</dbReference>